<dbReference type="EMBL" id="FNFU01000009">
    <property type="protein sequence ID" value="SDK62706.1"/>
    <property type="molecule type" value="Genomic_DNA"/>
</dbReference>
<dbReference type="AlphaFoldDB" id="A0A1G9DFQ9"/>
<reference evidence="2 3" key="1">
    <citation type="submission" date="2016-10" db="EMBL/GenBank/DDBJ databases">
        <authorList>
            <person name="de Groot N.N."/>
        </authorList>
    </citation>
    <scope>NUCLEOTIDE SEQUENCE [LARGE SCALE GENOMIC DNA]</scope>
    <source>
        <strain evidence="2 3">CGMCC 1.5382</strain>
    </source>
</reference>
<protein>
    <submittedName>
        <fullName evidence="2">Uncharacterized protein</fullName>
    </submittedName>
</protein>
<feature type="region of interest" description="Disordered" evidence="1">
    <location>
        <begin position="103"/>
        <end position="168"/>
    </location>
</feature>
<name>A0A1G9DFQ9_9MICO</name>
<organism evidence="2 3">
    <name type="scientific">Cryobacterium psychrotolerans</name>
    <dbReference type="NCBI Taxonomy" id="386301"/>
    <lineage>
        <taxon>Bacteria</taxon>
        <taxon>Bacillati</taxon>
        <taxon>Actinomycetota</taxon>
        <taxon>Actinomycetes</taxon>
        <taxon>Micrococcales</taxon>
        <taxon>Microbacteriaceae</taxon>
        <taxon>Cryobacterium</taxon>
    </lineage>
</organism>
<accession>A0A1G9DFQ9</accession>
<feature type="compositionally biased region" description="Basic and acidic residues" evidence="1">
    <location>
        <begin position="120"/>
        <end position="144"/>
    </location>
</feature>
<proteinExistence type="predicted"/>
<evidence type="ECO:0000313" key="2">
    <source>
        <dbReference type="EMBL" id="SDK62706.1"/>
    </source>
</evidence>
<dbReference type="Proteomes" id="UP000198701">
    <property type="component" value="Unassembled WGS sequence"/>
</dbReference>
<gene>
    <name evidence="2" type="ORF">SAMN05216282_10923</name>
</gene>
<sequence>MGVEELVGRACLDQRIRLGDGNGAVDLRDPLGQRETLRDELLLDRAQDGRQLDAHFAGLPDHQGSRLVTLQCRYELAVADPQRLLPDLRKGFRDDDLFGRRSDEGANALHEAGGVGNLRLRPERDHGDGREQGPQRDQQHREEPANPAPRSRAGQRRERPGLHLAPQTGVLRGQAGDLILGVLGAIHRSPRALAPRFVLPLFARVRLLARADGACGRAWPRLPARVIRHA</sequence>
<keyword evidence="3" id="KW-1185">Reference proteome</keyword>
<evidence type="ECO:0000313" key="3">
    <source>
        <dbReference type="Proteomes" id="UP000198701"/>
    </source>
</evidence>
<dbReference type="STRING" id="386301.SAMN05216282_10923"/>
<evidence type="ECO:0000256" key="1">
    <source>
        <dbReference type="SAM" id="MobiDB-lite"/>
    </source>
</evidence>